<keyword evidence="1" id="KW-0472">Membrane</keyword>
<keyword evidence="1" id="KW-0812">Transmembrane</keyword>
<gene>
    <name evidence="3" type="ORF">LEA_14917</name>
</gene>
<dbReference type="Gene3D" id="3.30.70.3040">
    <property type="match status" value="1"/>
</dbReference>
<comment type="caution">
    <text evidence="3">The sequence shown here is derived from an EMBL/GenBank/DDBJ whole genome shotgun (WGS) entry which is preliminary data.</text>
</comment>
<dbReference type="PANTHER" id="PTHR47755:SF1">
    <property type="entry name" value="CELL DIVISION PROTEIN FTSX"/>
    <property type="match status" value="1"/>
</dbReference>
<evidence type="ECO:0000256" key="1">
    <source>
        <dbReference type="SAM" id="Phobius"/>
    </source>
</evidence>
<dbReference type="GO" id="GO:0051301">
    <property type="term" value="P:cell division"/>
    <property type="evidence" value="ECO:0007669"/>
    <property type="project" value="UniProtKB-KW"/>
</dbReference>
<keyword evidence="1" id="KW-1133">Transmembrane helix</keyword>
<reference evidence="3" key="1">
    <citation type="journal article" date="2013" name="Environ. Microbiol.">
        <title>Microbiota from the distal guts of lean and obese adolescents exhibit partial functional redundancy besides clear differences in community structure.</title>
        <authorList>
            <person name="Ferrer M."/>
            <person name="Ruiz A."/>
            <person name="Lanza F."/>
            <person name="Haange S.B."/>
            <person name="Oberbach A."/>
            <person name="Till H."/>
            <person name="Bargiela R."/>
            <person name="Campoy C."/>
            <person name="Segura M.T."/>
            <person name="Richter M."/>
            <person name="von Bergen M."/>
            <person name="Seifert J."/>
            <person name="Suarez A."/>
        </authorList>
    </citation>
    <scope>NUCLEOTIDE SEQUENCE</scope>
</reference>
<dbReference type="Pfam" id="PF18075">
    <property type="entry name" value="FtsX_ECD"/>
    <property type="match status" value="1"/>
</dbReference>
<dbReference type="EMBL" id="AJWY01010172">
    <property type="protein sequence ID" value="EKC56271.1"/>
    <property type="molecule type" value="Genomic_DNA"/>
</dbReference>
<dbReference type="AlphaFoldDB" id="K1TAB7"/>
<organism evidence="3">
    <name type="scientific">human gut metagenome</name>
    <dbReference type="NCBI Taxonomy" id="408170"/>
    <lineage>
        <taxon>unclassified sequences</taxon>
        <taxon>metagenomes</taxon>
        <taxon>organismal metagenomes</taxon>
    </lineage>
</organism>
<dbReference type="InterPro" id="IPR004513">
    <property type="entry name" value="FtsX"/>
</dbReference>
<name>K1TAB7_9ZZZZ</name>
<dbReference type="GO" id="GO:0016020">
    <property type="term" value="C:membrane"/>
    <property type="evidence" value="ECO:0007669"/>
    <property type="project" value="InterPro"/>
</dbReference>
<protein>
    <submittedName>
        <fullName evidence="3">Cell division protein</fullName>
    </submittedName>
</protein>
<keyword evidence="3" id="KW-0131">Cell cycle</keyword>
<evidence type="ECO:0000313" key="3">
    <source>
        <dbReference type="EMBL" id="EKC56271.1"/>
    </source>
</evidence>
<sequence length="154" mass="16823">MGAGIMIYFNINNVVDKVQSQNVVMVYVADDASEDETTQIGTSLKGISNVESCEFVPKEVAFQEQIQSMGGDAALFEGFDEIPLPDAYKVTVKDLSQFENTVSQIKQINKVDSVRENSDLASKLLSLRHAVSIVSVGLVVMLFLVALFIISNTI</sequence>
<proteinExistence type="predicted"/>
<feature type="domain" description="FtsX extracellular" evidence="2">
    <location>
        <begin position="24"/>
        <end position="114"/>
    </location>
</feature>
<feature type="transmembrane region" description="Helical" evidence="1">
    <location>
        <begin position="130"/>
        <end position="150"/>
    </location>
</feature>
<dbReference type="PANTHER" id="PTHR47755">
    <property type="entry name" value="CELL DIVISION PROTEIN FTSX"/>
    <property type="match status" value="1"/>
</dbReference>
<evidence type="ECO:0000259" key="2">
    <source>
        <dbReference type="Pfam" id="PF18075"/>
    </source>
</evidence>
<accession>K1TAB7</accession>
<dbReference type="InterPro" id="IPR040690">
    <property type="entry name" value="FtsX_ECD"/>
</dbReference>
<feature type="non-terminal residue" evidence="3">
    <location>
        <position position="154"/>
    </location>
</feature>
<keyword evidence="3" id="KW-0132">Cell division</keyword>